<dbReference type="GO" id="GO:0000155">
    <property type="term" value="F:phosphorelay sensor kinase activity"/>
    <property type="evidence" value="ECO:0007669"/>
    <property type="project" value="InterPro"/>
</dbReference>
<evidence type="ECO:0000256" key="11">
    <source>
        <dbReference type="SAM" id="Phobius"/>
    </source>
</evidence>
<evidence type="ECO:0000256" key="10">
    <source>
        <dbReference type="ARBA" id="ARBA00023136"/>
    </source>
</evidence>
<dbReference type="PRINTS" id="PR00344">
    <property type="entry name" value="BCTRLSENSOR"/>
</dbReference>
<keyword evidence="5" id="KW-0808">Transferase</keyword>
<sequence length="455" mass="51254">MKIRLRLTLLFTALFATLLAAFAIVTYLSYAENREDEYFKRLKLQAANRANLWLEAKVSPSVLQLLHRNAPNTLTEEEVAIYDTSHNLLYHDAAGIDKVKETPGMLDSIVRLKELDFHIGKLQAVGFLYEHANKQYIITAAAFDQYGLGKLRKLKYTLIICFSIAIILTLAAGSFFAKRALYPVSRMVKRVEEITATNLDLRVDEGNRKDEIAELAITFNQMLNRLENSFDAQKQFVSNVSHELRTPLATITAELELSAIKDRTQEEYKAVIKNALADAKRMARLSNGLLDLAKASYDPSEITFKPVRIDEVLLDARQQVLKSNPDYHISVVFEQEIDDADNISVSGNEYLLKVAFMNLMENGCKFSTDHQNTVNIIIEPDFTILQFTDQGIGINTADLPDIFTPFFRGSNKSFADGNGIGLSLTHKIIQLHKGQIFVVSTPNKGTTFTIKLKHL</sequence>
<dbReference type="SMART" id="SM00304">
    <property type="entry name" value="HAMP"/>
    <property type="match status" value="1"/>
</dbReference>
<comment type="catalytic activity">
    <reaction evidence="1">
        <text>ATP + protein L-histidine = ADP + protein N-phospho-L-histidine.</text>
        <dbReference type="EC" id="2.7.13.3"/>
    </reaction>
</comment>
<evidence type="ECO:0000313" key="14">
    <source>
        <dbReference type="EMBL" id="SEB03415.1"/>
    </source>
</evidence>
<dbReference type="PROSITE" id="PS50885">
    <property type="entry name" value="HAMP"/>
    <property type="match status" value="1"/>
</dbReference>
<keyword evidence="4" id="KW-0597">Phosphoprotein</keyword>
<keyword evidence="10 11" id="KW-0472">Membrane</keyword>
<dbReference type="Pfam" id="PF02518">
    <property type="entry name" value="HATPase_c"/>
    <property type="match status" value="1"/>
</dbReference>
<evidence type="ECO:0000256" key="1">
    <source>
        <dbReference type="ARBA" id="ARBA00000085"/>
    </source>
</evidence>
<name>A0A1H4G1G8_9BACT</name>
<accession>A0A1H4G1G8</accession>
<dbReference type="Pfam" id="PF00672">
    <property type="entry name" value="HAMP"/>
    <property type="match status" value="1"/>
</dbReference>
<dbReference type="InterPro" id="IPR003660">
    <property type="entry name" value="HAMP_dom"/>
</dbReference>
<keyword evidence="6 11" id="KW-0812">Transmembrane</keyword>
<dbReference type="CDD" id="cd06225">
    <property type="entry name" value="HAMP"/>
    <property type="match status" value="1"/>
</dbReference>
<dbReference type="PROSITE" id="PS50109">
    <property type="entry name" value="HIS_KIN"/>
    <property type="match status" value="1"/>
</dbReference>
<dbReference type="InterPro" id="IPR036097">
    <property type="entry name" value="HisK_dim/P_sf"/>
</dbReference>
<keyword evidence="15" id="KW-1185">Reference proteome</keyword>
<dbReference type="InterPro" id="IPR005467">
    <property type="entry name" value="His_kinase_dom"/>
</dbReference>
<evidence type="ECO:0000256" key="8">
    <source>
        <dbReference type="ARBA" id="ARBA00022989"/>
    </source>
</evidence>
<feature type="domain" description="HAMP" evidence="13">
    <location>
        <begin position="178"/>
        <end position="231"/>
    </location>
</feature>
<evidence type="ECO:0000256" key="3">
    <source>
        <dbReference type="ARBA" id="ARBA00012438"/>
    </source>
</evidence>
<evidence type="ECO:0000256" key="4">
    <source>
        <dbReference type="ARBA" id="ARBA00022553"/>
    </source>
</evidence>
<evidence type="ECO:0000256" key="5">
    <source>
        <dbReference type="ARBA" id="ARBA00022679"/>
    </source>
</evidence>
<dbReference type="SUPFAM" id="SSF47384">
    <property type="entry name" value="Homodimeric domain of signal transducing histidine kinase"/>
    <property type="match status" value="1"/>
</dbReference>
<evidence type="ECO:0000256" key="6">
    <source>
        <dbReference type="ARBA" id="ARBA00022692"/>
    </source>
</evidence>
<organism evidence="14 15">
    <name type="scientific">Chitinophaga terrae</name>
    <name type="common">ex Kim and Jung 2007</name>
    <dbReference type="NCBI Taxonomy" id="408074"/>
    <lineage>
        <taxon>Bacteria</taxon>
        <taxon>Pseudomonadati</taxon>
        <taxon>Bacteroidota</taxon>
        <taxon>Chitinophagia</taxon>
        <taxon>Chitinophagales</taxon>
        <taxon>Chitinophagaceae</taxon>
        <taxon>Chitinophaga</taxon>
    </lineage>
</organism>
<comment type="subcellular location">
    <subcellularLocation>
        <location evidence="2">Membrane</location>
    </subcellularLocation>
</comment>
<feature type="domain" description="Histidine kinase" evidence="12">
    <location>
        <begin position="239"/>
        <end position="455"/>
    </location>
</feature>
<evidence type="ECO:0000256" key="2">
    <source>
        <dbReference type="ARBA" id="ARBA00004370"/>
    </source>
</evidence>
<dbReference type="SUPFAM" id="SSF55874">
    <property type="entry name" value="ATPase domain of HSP90 chaperone/DNA topoisomerase II/histidine kinase"/>
    <property type="match status" value="1"/>
</dbReference>
<evidence type="ECO:0000259" key="13">
    <source>
        <dbReference type="PROSITE" id="PS50885"/>
    </source>
</evidence>
<dbReference type="PANTHER" id="PTHR45436:SF5">
    <property type="entry name" value="SENSOR HISTIDINE KINASE TRCS"/>
    <property type="match status" value="1"/>
</dbReference>
<keyword evidence="8 11" id="KW-1133">Transmembrane helix</keyword>
<dbReference type="STRING" id="408074.SAMN05660909_04859"/>
<dbReference type="Proteomes" id="UP000199656">
    <property type="component" value="Unassembled WGS sequence"/>
</dbReference>
<dbReference type="SMART" id="SM00387">
    <property type="entry name" value="HATPase_c"/>
    <property type="match status" value="1"/>
</dbReference>
<evidence type="ECO:0000313" key="15">
    <source>
        <dbReference type="Proteomes" id="UP000199656"/>
    </source>
</evidence>
<gene>
    <name evidence="14" type="ORF">SAMN05660909_04859</name>
</gene>
<dbReference type="InterPro" id="IPR004358">
    <property type="entry name" value="Sig_transdc_His_kin-like_C"/>
</dbReference>
<dbReference type="SUPFAM" id="SSF158472">
    <property type="entry name" value="HAMP domain-like"/>
    <property type="match status" value="1"/>
</dbReference>
<dbReference type="RefSeq" id="WP_089765012.1">
    <property type="nucleotide sequence ID" value="NZ_BKAT01000053.1"/>
</dbReference>
<keyword evidence="9" id="KW-0902">Two-component regulatory system</keyword>
<evidence type="ECO:0000256" key="9">
    <source>
        <dbReference type="ARBA" id="ARBA00023012"/>
    </source>
</evidence>
<dbReference type="InterPro" id="IPR050428">
    <property type="entry name" value="TCS_sensor_his_kinase"/>
</dbReference>
<dbReference type="AlphaFoldDB" id="A0A1H4G1G8"/>
<dbReference type="Gene3D" id="6.10.340.10">
    <property type="match status" value="1"/>
</dbReference>
<dbReference type="InterPro" id="IPR003594">
    <property type="entry name" value="HATPase_dom"/>
</dbReference>
<dbReference type="Gene3D" id="1.10.287.130">
    <property type="match status" value="1"/>
</dbReference>
<feature type="transmembrane region" description="Helical" evidence="11">
    <location>
        <begin position="156"/>
        <end position="177"/>
    </location>
</feature>
<dbReference type="Pfam" id="PF00512">
    <property type="entry name" value="HisKA"/>
    <property type="match status" value="1"/>
</dbReference>
<dbReference type="EMBL" id="FNRL01000031">
    <property type="protein sequence ID" value="SEB03415.1"/>
    <property type="molecule type" value="Genomic_DNA"/>
</dbReference>
<protein>
    <recommendedName>
        <fullName evidence="3">histidine kinase</fullName>
        <ecNumber evidence="3">2.7.13.3</ecNumber>
    </recommendedName>
</protein>
<dbReference type="InterPro" id="IPR003661">
    <property type="entry name" value="HisK_dim/P_dom"/>
</dbReference>
<dbReference type="FunFam" id="1.10.287.130:FF:000001">
    <property type="entry name" value="Two-component sensor histidine kinase"/>
    <property type="match status" value="1"/>
</dbReference>
<dbReference type="InterPro" id="IPR036890">
    <property type="entry name" value="HATPase_C_sf"/>
</dbReference>
<dbReference type="SMART" id="SM00388">
    <property type="entry name" value="HisKA"/>
    <property type="match status" value="1"/>
</dbReference>
<dbReference type="GO" id="GO:0005886">
    <property type="term" value="C:plasma membrane"/>
    <property type="evidence" value="ECO:0007669"/>
    <property type="project" value="TreeGrafter"/>
</dbReference>
<dbReference type="OrthoDB" id="594725at2"/>
<keyword evidence="7 14" id="KW-0418">Kinase</keyword>
<proteinExistence type="predicted"/>
<dbReference type="CDD" id="cd00082">
    <property type="entry name" value="HisKA"/>
    <property type="match status" value="1"/>
</dbReference>
<dbReference type="Gene3D" id="3.30.565.10">
    <property type="entry name" value="Histidine kinase-like ATPase, C-terminal domain"/>
    <property type="match status" value="1"/>
</dbReference>
<evidence type="ECO:0000256" key="7">
    <source>
        <dbReference type="ARBA" id="ARBA00022777"/>
    </source>
</evidence>
<dbReference type="PANTHER" id="PTHR45436">
    <property type="entry name" value="SENSOR HISTIDINE KINASE YKOH"/>
    <property type="match status" value="1"/>
</dbReference>
<evidence type="ECO:0000259" key="12">
    <source>
        <dbReference type="PROSITE" id="PS50109"/>
    </source>
</evidence>
<reference evidence="15" key="1">
    <citation type="submission" date="2016-10" db="EMBL/GenBank/DDBJ databases">
        <authorList>
            <person name="Varghese N."/>
            <person name="Submissions S."/>
        </authorList>
    </citation>
    <scope>NUCLEOTIDE SEQUENCE [LARGE SCALE GENOMIC DNA]</scope>
    <source>
        <strain evidence="15">DSM 23920</strain>
    </source>
</reference>
<dbReference type="EC" id="2.7.13.3" evidence="3"/>